<dbReference type="InterPro" id="IPR003439">
    <property type="entry name" value="ABC_transporter-like_ATP-bd"/>
</dbReference>
<keyword evidence="5" id="KW-0067">ATP-binding</keyword>
<dbReference type="STRING" id="35755.UL82_03625"/>
<evidence type="ECO:0000313" key="13">
    <source>
        <dbReference type="EMBL" id="AKE40932.1"/>
    </source>
</evidence>
<reference evidence="14 16" key="2">
    <citation type="submission" date="2018-12" db="EMBL/GenBank/DDBJ databases">
        <authorList>
            <consortium name="Pathogen Informatics"/>
        </authorList>
    </citation>
    <scope>NUCLEOTIDE SEQUENCE [LARGE SCALE GENOMIC DNA]</scope>
    <source>
        <strain evidence="14 16">NCTC949</strain>
    </source>
</reference>
<gene>
    <name evidence="13" type="primary">ywjA</name>
    <name evidence="14" type="ORF">NCTC949_01289</name>
    <name evidence="13" type="ORF">UL82_03625</name>
</gene>
<organism evidence="13 15">
    <name type="scientific">Corynebacterium kutscheri</name>
    <dbReference type="NCBI Taxonomy" id="35755"/>
    <lineage>
        <taxon>Bacteria</taxon>
        <taxon>Bacillati</taxon>
        <taxon>Actinomycetota</taxon>
        <taxon>Actinomycetes</taxon>
        <taxon>Mycobacteriales</taxon>
        <taxon>Corynebacteriaceae</taxon>
        <taxon>Corynebacterium</taxon>
    </lineage>
</organism>
<dbReference type="KEGG" id="cku:UL82_03625"/>
<feature type="transmembrane region" description="Helical" evidence="10">
    <location>
        <begin position="15"/>
        <end position="39"/>
    </location>
</feature>
<evidence type="ECO:0000259" key="11">
    <source>
        <dbReference type="PROSITE" id="PS50893"/>
    </source>
</evidence>
<dbReference type="Gene3D" id="1.20.1560.10">
    <property type="entry name" value="ABC transporter type 1, transmembrane domain"/>
    <property type="match status" value="1"/>
</dbReference>
<feature type="domain" description="ABC transmembrane type-1" evidence="12">
    <location>
        <begin position="19"/>
        <end position="309"/>
    </location>
</feature>
<keyword evidence="14" id="KW-0378">Hydrolase</keyword>
<sequence length="615" mass="67854">MNAIARILRSASTLWPYYLGIIVSAVLISILSLITPFVLRSATDTIVATISEQTDIGDATTKIIWLAIILLIVGLTNTIASNIGGYIGDVMSTKMRQILSTRYYAQLLGMPQRYFDNQVTGTIISRLDRSISSITQTLQSISNNFFPMIITLVACLGVSAWYYWPLALALIIIIPIYMWLTSLTSKRWQNIEGKKNEHIDLAGGRFAEVISQVKVVKSFVSELRELASFSQHYTATIRFTRKQSRWWHLMDSVRTGIMDVIFFLIYLILFYRTLYGYFSLGDLVLLIQIVNMVRVPMTMMSWVVDTTQRAIAGSKDYFEVMEKELENTVNPQLVAATKAARLPDIHLEEIKALTPIDGTPMLDLDRVSFSYDAGEDVLHEVSLSARRGEKIALVGESGGGKSTIVNLILGLYRPTAGTLTVAGHNTTEVSAEELRASVGVVFQESSLFSGTIRENIAYARPSASLKEVIAVAKKANAHDFIMSFSDGYDTLIGERGLRLSGGQKQRIAVARAMLKDAPVLVLDEATSALDTKAEIAVQAGLEELMKGRTTLIIAHRLSTIANVDTIITLRNGHVDEIGSPAELATSGGIYSELLALTKDTNEANKQRLKKFGFSV</sequence>
<dbReference type="InterPro" id="IPR011527">
    <property type="entry name" value="ABC1_TM_dom"/>
</dbReference>
<dbReference type="Gene3D" id="3.40.50.300">
    <property type="entry name" value="P-loop containing nucleotide triphosphate hydrolases"/>
    <property type="match status" value="1"/>
</dbReference>
<dbReference type="Pfam" id="PF00664">
    <property type="entry name" value="ABC_membrane"/>
    <property type="match status" value="1"/>
</dbReference>
<dbReference type="PROSITE" id="PS00211">
    <property type="entry name" value="ABC_TRANSPORTER_1"/>
    <property type="match status" value="1"/>
</dbReference>
<dbReference type="InterPro" id="IPR017871">
    <property type="entry name" value="ABC_transporter-like_CS"/>
</dbReference>
<dbReference type="GO" id="GO:0005886">
    <property type="term" value="C:plasma membrane"/>
    <property type="evidence" value="ECO:0007669"/>
    <property type="project" value="UniProtKB-SubCell"/>
</dbReference>
<feature type="domain" description="ABC transporter" evidence="11">
    <location>
        <begin position="362"/>
        <end position="596"/>
    </location>
</feature>
<dbReference type="EMBL" id="CP011312">
    <property type="protein sequence ID" value="AKE40932.1"/>
    <property type="molecule type" value="Genomic_DNA"/>
</dbReference>
<keyword evidence="2" id="KW-0997">Cell inner membrane</keyword>
<dbReference type="PANTHER" id="PTHR24221:SF654">
    <property type="entry name" value="ATP-BINDING CASSETTE SUB-FAMILY B MEMBER 6"/>
    <property type="match status" value="1"/>
</dbReference>
<feature type="transmembrane region" description="Helical" evidence="10">
    <location>
        <begin position="168"/>
        <end position="185"/>
    </location>
</feature>
<dbReference type="GO" id="GO:0016887">
    <property type="term" value="F:ATP hydrolysis activity"/>
    <property type="evidence" value="ECO:0007669"/>
    <property type="project" value="InterPro"/>
</dbReference>
<dbReference type="EC" id="3.6.3.-" evidence="14"/>
<keyword evidence="3 10" id="KW-0812">Transmembrane</keyword>
<dbReference type="Pfam" id="PF00005">
    <property type="entry name" value="ABC_tran"/>
    <property type="match status" value="1"/>
</dbReference>
<keyword evidence="6" id="KW-1278">Translocase</keyword>
<proteinExistence type="inferred from homology"/>
<evidence type="ECO:0000313" key="16">
    <source>
        <dbReference type="Proteomes" id="UP000271380"/>
    </source>
</evidence>
<dbReference type="RefSeq" id="WP_046439047.1">
    <property type="nucleotide sequence ID" value="NZ_CP011312.1"/>
</dbReference>
<dbReference type="CDD" id="cd07346">
    <property type="entry name" value="ABC_6TM_exporters"/>
    <property type="match status" value="1"/>
</dbReference>
<evidence type="ECO:0000256" key="3">
    <source>
        <dbReference type="ARBA" id="ARBA00022692"/>
    </source>
</evidence>
<keyword evidence="15" id="KW-1185">Reference proteome</keyword>
<dbReference type="AlphaFoldDB" id="A0A0F6QZ47"/>
<dbReference type="SUPFAM" id="SSF90123">
    <property type="entry name" value="ABC transporter transmembrane region"/>
    <property type="match status" value="1"/>
</dbReference>
<dbReference type="SMART" id="SM00382">
    <property type="entry name" value="AAA"/>
    <property type="match status" value="1"/>
</dbReference>
<dbReference type="PROSITE" id="PS50929">
    <property type="entry name" value="ABC_TM1F"/>
    <property type="match status" value="1"/>
</dbReference>
<dbReference type="InterPro" id="IPR036640">
    <property type="entry name" value="ABC1_TM_sf"/>
</dbReference>
<evidence type="ECO:0000313" key="14">
    <source>
        <dbReference type="EMBL" id="VEH06753.1"/>
    </source>
</evidence>
<keyword evidence="8 10" id="KW-0472">Membrane</keyword>
<dbReference type="FunFam" id="3.40.50.300:FF:000218">
    <property type="entry name" value="Multidrug ABC transporter ATP-binding protein"/>
    <property type="match status" value="1"/>
</dbReference>
<reference evidence="13 15" key="1">
    <citation type="journal article" date="2015" name="Genome Announc.">
        <title>Complete Genome Sequence of Corynebacterium kutscheri DSM 20755, a Corynebacterial Type Strain with Remarkably Low G+C Content of Chromosomal DNA.</title>
        <authorList>
            <person name="Ruckert C."/>
            <person name="Albersmeier A."/>
            <person name="Winkler A."/>
            <person name="Tauch A."/>
        </authorList>
    </citation>
    <scope>NUCLEOTIDE SEQUENCE [LARGE SCALE GENOMIC DNA]</scope>
    <source>
        <strain evidence="13 15">DSM 20755</strain>
    </source>
</reference>
<dbReference type="InterPro" id="IPR027417">
    <property type="entry name" value="P-loop_NTPase"/>
</dbReference>
<evidence type="ECO:0000256" key="7">
    <source>
        <dbReference type="ARBA" id="ARBA00022989"/>
    </source>
</evidence>
<dbReference type="PROSITE" id="PS50893">
    <property type="entry name" value="ABC_TRANSPORTER_2"/>
    <property type="match status" value="1"/>
</dbReference>
<evidence type="ECO:0000259" key="12">
    <source>
        <dbReference type="PROSITE" id="PS50929"/>
    </source>
</evidence>
<evidence type="ECO:0000256" key="8">
    <source>
        <dbReference type="ARBA" id="ARBA00023136"/>
    </source>
</evidence>
<evidence type="ECO:0000256" key="6">
    <source>
        <dbReference type="ARBA" id="ARBA00022967"/>
    </source>
</evidence>
<dbReference type="InterPro" id="IPR039421">
    <property type="entry name" value="Type_1_exporter"/>
</dbReference>
<dbReference type="GO" id="GO:0005524">
    <property type="term" value="F:ATP binding"/>
    <property type="evidence" value="ECO:0007669"/>
    <property type="project" value="UniProtKB-KW"/>
</dbReference>
<comment type="similarity">
    <text evidence="9">Belongs to the ABC transporter superfamily. Siderophore-Fe(3+) uptake transporter (SIUT) (TC 3.A.1.21) family.</text>
</comment>
<feature type="transmembrane region" description="Helical" evidence="10">
    <location>
        <begin position="145"/>
        <end position="162"/>
    </location>
</feature>
<keyword evidence="4" id="KW-0547">Nucleotide-binding</keyword>
<evidence type="ECO:0000313" key="15">
    <source>
        <dbReference type="Proteomes" id="UP000033457"/>
    </source>
</evidence>
<evidence type="ECO:0000256" key="4">
    <source>
        <dbReference type="ARBA" id="ARBA00022741"/>
    </source>
</evidence>
<dbReference type="GO" id="GO:0140359">
    <property type="term" value="F:ABC-type transporter activity"/>
    <property type="evidence" value="ECO:0007669"/>
    <property type="project" value="InterPro"/>
</dbReference>
<dbReference type="Proteomes" id="UP000271380">
    <property type="component" value="Chromosome"/>
</dbReference>
<dbReference type="Proteomes" id="UP000033457">
    <property type="component" value="Chromosome"/>
</dbReference>
<keyword evidence="7 10" id="KW-1133">Transmembrane helix</keyword>
<dbReference type="HOGENOM" id="CLU_000604_84_3_11"/>
<protein>
    <submittedName>
        <fullName evidence="13">ABC-type multidrug transport system, ATPase and permease component</fullName>
    </submittedName>
    <submittedName>
        <fullName evidence="14">Iron-regulated ABC transporter</fullName>
        <ecNumber evidence="14">3.6.3.-</ecNumber>
    </submittedName>
</protein>
<accession>A0A0F6QZ47</accession>
<dbReference type="PANTHER" id="PTHR24221">
    <property type="entry name" value="ATP-BINDING CASSETTE SUB-FAMILY B"/>
    <property type="match status" value="1"/>
</dbReference>
<dbReference type="InterPro" id="IPR003593">
    <property type="entry name" value="AAA+_ATPase"/>
</dbReference>
<comment type="subcellular location">
    <subcellularLocation>
        <location evidence="1">Cell inner membrane</location>
        <topology evidence="1">Multi-pass membrane protein</topology>
    </subcellularLocation>
</comment>
<evidence type="ECO:0000256" key="1">
    <source>
        <dbReference type="ARBA" id="ARBA00004429"/>
    </source>
</evidence>
<evidence type="ECO:0000256" key="10">
    <source>
        <dbReference type="SAM" id="Phobius"/>
    </source>
</evidence>
<evidence type="ECO:0000256" key="2">
    <source>
        <dbReference type="ARBA" id="ARBA00022519"/>
    </source>
</evidence>
<feature type="transmembrane region" description="Helical" evidence="10">
    <location>
        <begin position="63"/>
        <end position="87"/>
    </location>
</feature>
<dbReference type="EMBL" id="LR134377">
    <property type="protein sequence ID" value="VEH06753.1"/>
    <property type="molecule type" value="Genomic_DNA"/>
</dbReference>
<evidence type="ECO:0000256" key="9">
    <source>
        <dbReference type="ARBA" id="ARBA00023455"/>
    </source>
</evidence>
<dbReference type="GO" id="GO:0034040">
    <property type="term" value="F:ATPase-coupled lipid transmembrane transporter activity"/>
    <property type="evidence" value="ECO:0007669"/>
    <property type="project" value="TreeGrafter"/>
</dbReference>
<dbReference type="SUPFAM" id="SSF52540">
    <property type="entry name" value="P-loop containing nucleoside triphosphate hydrolases"/>
    <property type="match status" value="1"/>
</dbReference>
<keyword evidence="2" id="KW-1003">Cell membrane</keyword>
<dbReference type="OrthoDB" id="9806127at2"/>
<evidence type="ECO:0000256" key="5">
    <source>
        <dbReference type="ARBA" id="ARBA00022840"/>
    </source>
</evidence>
<name>A0A0F6QZ47_9CORY</name>